<name>A0ABS2LF24_9CELL</name>
<protein>
    <submittedName>
        <fullName evidence="1">Uncharacterized protein</fullName>
    </submittedName>
</protein>
<evidence type="ECO:0000313" key="1">
    <source>
        <dbReference type="EMBL" id="MBM7478744.1"/>
    </source>
</evidence>
<reference evidence="1 2" key="1">
    <citation type="submission" date="2021-01" db="EMBL/GenBank/DDBJ databases">
        <title>Sequencing the genomes of 1000 actinobacteria strains.</title>
        <authorList>
            <person name="Klenk H.-P."/>
        </authorList>
    </citation>
    <scope>NUCLEOTIDE SEQUENCE [LARGE SCALE GENOMIC DNA]</scope>
    <source>
        <strain evidence="1 2">DSM 46000</strain>
    </source>
</reference>
<gene>
    <name evidence="1" type="ORF">JOD49_001664</name>
</gene>
<dbReference type="Proteomes" id="UP000698059">
    <property type="component" value="Unassembled WGS sequence"/>
</dbReference>
<accession>A0ABS2LF24</accession>
<sequence length="53" mass="6001">MKIRLKNGEHTVRTIDAEPDIDRVVYREDDGSIWVLSGTDSDGVATARCFLYD</sequence>
<proteinExistence type="predicted"/>
<keyword evidence="2" id="KW-1185">Reference proteome</keyword>
<evidence type="ECO:0000313" key="2">
    <source>
        <dbReference type="Proteomes" id="UP000698059"/>
    </source>
</evidence>
<comment type="caution">
    <text evidence="1">The sequence shown here is derived from an EMBL/GenBank/DDBJ whole genome shotgun (WGS) entry which is preliminary data.</text>
</comment>
<dbReference type="EMBL" id="JAFBBO010000001">
    <property type="protein sequence ID" value="MBM7478744.1"/>
    <property type="molecule type" value="Genomic_DNA"/>
</dbReference>
<dbReference type="RefSeq" id="WP_205306767.1">
    <property type="nucleotide sequence ID" value="NZ_BAAAVF010000026.1"/>
</dbReference>
<organism evidence="1 2">
    <name type="scientific">Oerskovia jenensis</name>
    <dbReference type="NCBI Taxonomy" id="162169"/>
    <lineage>
        <taxon>Bacteria</taxon>
        <taxon>Bacillati</taxon>
        <taxon>Actinomycetota</taxon>
        <taxon>Actinomycetes</taxon>
        <taxon>Micrococcales</taxon>
        <taxon>Cellulomonadaceae</taxon>
        <taxon>Oerskovia</taxon>
    </lineage>
</organism>